<reference evidence="1" key="1">
    <citation type="journal article" date="2023" name="Front. Microbiol.">
        <title>Phylogeography and host specificity of Pasteurellaceae pathogenic to sea-farmed fish in the north-east Atlantic.</title>
        <authorList>
            <person name="Gulla S."/>
            <person name="Colquhoun D.J."/>
            <person name="Olsen A.B."/>
            <person name="Spilsberg B."/>
            <person name="Lagesen K."/>
            <person name="Aakesson C.P."/>
            <person name="Strom S."/>
            <person name="Manji F."/>
            <person name="Birkbeck T.H."/>
            <person name="Nilsen H.K."/>
        </authorList>
    </citation>
    <scope>NUCLEOTIDE SEQUENCE</scope>
    <source>
        <strain evidence="1">TW16_20</strain>
    </source>
</reference>
<proteinExistence type="predicted"/>
<dbReference type="Proteomes" id="UP001236239">
    <property type="component" value="Unassembled WGS sequence"/>
</dbReference>
<evidence type="ECO:0000313" key="2">
    <source>
        <dbReference type="Proteomes" id="UP001236239"/>
    </source>
</evidence>
<accession>A0AAJ6NZY5</accession>
<dbReference type="EMBL" id="JASAYQ010000001">
    <property type="protein sequence ID" value="MDP8172008.1"/>
    <property type="molecule type" value="Genomic_DNA"/>
</dbReference>
<sequence length="353" mass="40899">MDYDNNRLLIFSLKVSVGYIPFIGPILNQGINEIQNSLEIEKYSNQISELQNILCKDINNKIPIRSAEFEKYFSEQNKNVAFPTINDSDESCDSFISYLQTCMNELNVAESCIVLIYFLNKFAYEIRRLKTPMHESTKNCLLLYAEQTCMELEKTVLSCKSLNTLFYAELAMFLNAVCNDLKGFSLFSAKAVSESENDYIKLYWYVKLRLFRRGDNLQEYITNMNMSLPTVIRHLELYFQEMQDLIESVKNFYSFIDPDSPNQKKYTEQDEHSIAKYSELVSYGKDINGLLCSIYSHTINVLGGFKTLNGERVCTSLIMNIAEEFYDLYDKCGKDKNYAESAAEICDEIYKIS</sequence>
<comment type="caution">
    <text evidence="1">The sequence shown here is derived from an EMBL/GenBank/DDBJ whole genome shotgun (WGS) entry which is preliminary data.</text>
</comment>
<name>A0AAJ6NZY5_9PAST</name>
<organism evidence="1 2">
    <name type="scientific">Phocoenobacter skyensis</name>
    <dbReference type="NCBI Taxonomy" id="97481"/>
    <lineage>
        <taxon>Bacteria</taxon>
        <taxon>Pseudomonadati</taxon>
        <taxon>Pseudomonadota</taxon>
        <taxon>Gammaproteobacteria</taxon>
        <taxon>Pasteurellales</taxon>
        <taxon>Pasteurellaceae</taxon>
        <taxon>Phocoenobacter</taxon>
    </lineage>
</organism>
<protein>
    <submittedName>
        <fullName evidence="1">Uncharacterized protein</fullName>
    </submittedName>
</protein>
<evidence type="ECO:0000313" key="1">
    <source>
        <dbReference type="EMBL" id="MDP8172008.1"/>
    </source>
</evidence>
<gene>
    <name evidence="1" type="ORF">QJU93_01340</name>
</gene>
<dbReference type="RefSeq" id="WP_306373646.1">
    <property type="nucleotide sequence ID" value="NZ_JASAYK010000001.1"/>
</dbReference>
<dbReference type="AlphaFoldDB" id="A0AAJ6NZY5"/>